<dbReference type="AlphaFoldDB" id="A0A9W7FLR3"/>
<comment type="caution">
    <text evidence="1">The sequence shown here is derived from an EMBL/GenBank/DDBJ whole genome shotgun (WGS) entry which is preliminary data.</text>
</comment>
<evidence type="ECO:0000313" key="2">
    <source>
        <dbReference type="Proteomes" id="UP001165122"/>
    </source>
</evidence>
<evidence type="ECO:0000313" key="1">
    <source>
        <dbReference type="EMBL" id="GMI14350.1"/>
    </source>
</evidence>
<name>A0A9W7FLR3_9STRA</name>
<sequence>MRDVTGARLDDDESVASEGDVDISLRKRGRQRIDGVERDKHGEIIRMCGMAGCQYKTGHGQHMKVHKAAKHGINVVWFSCDQDNCFSGTTVIHAFIKQSKRSTSNDTNKRTTIE</sequence>
<reference evidence="2" key="1">
    <citation type="journal article" date="2023" name="Commun. Biol.">
        <title>Genome analysis of Parmales, the sister group of diatoms, reveals the evolutionary specialization of diatoms from phago-mixotrophs to photoautotrophs.</title>
        <authorList>
            <person name="Ban H."/>
            <person name="Sato S."/>
            <person name="Yoshikawa S."/>
            <person name="Yamada K."/>
            <person name="Nakamura Y."/>
            <person name="Ichinomiya M."/>
            <person name="Sato N."/>
            <person name="Blanc-Mathieu R."/>
            <person name="Endo H."/>
            <person name="Kuwata A."/>
            <person name="Ogata H."/>
        </authorList>
    </citation>
    <scope>NUCLEOTIDE SEQUENCE [LARGE SCALE GENOMIC DNA]</scope>
    <source>
        <strain evidence="2">NIES 3700</strain>
    </source>
</reference>
<organism evidence="1 2">
    <name type="scientific">Triparma laevis f. longispina</name>
    <dbReference type="NCBI Taxonomy" id="1714387"/>
    <lineage>
        <taxon>Eukaryota</taxon>
        <taxon>Sar</taxon>
        <taxon>Stramenopiles</taxon>
        <taxon>Ochrophyta</taxon>
        <taxon>Bolidophyceae</taxon>
        <taxon>Parmales</taxon>
        <taxon>Triparmaceae</taxon>
        <taxon>Triparma</taxon>
    </lineage>
</organism>
<keyword evidence="2" id="KW-1185">Reference proteome</keyword>
<gene>
    <name evidence="1" type="ORF">TrLO_g14242</name>
</gene>
<proteinExistence type="predicted"/>
<dbReference type="EMBL" id="BRXW01000212">
    <property type="protein sequence ID" value="GMI14350.1"/>
    <property type="molecule type" value="Genomic_DNA"/>
</dbReference>
<protein>
    <submittedName>
        <fullName evidence="1">Uncharacterized protein</fullName>
    </submittedName>
</protein>
<accession>A0A9W7FLR3</accession>
<dbReference type="Proteomes" id="UP001165122">
    <property type="component" value="Unassembled WGS sequence"/>
</dbReference>
<dbReference type="OrthoDB" id="10509449at2759"/>